<protein>
    <recommendedName>
        <fullName evidence="4">Tetratricopeptide repeat protein</fullName>
    </recommendedName>
</protein>
<organism evidence="2 3">
    <name type="scientific">Actinokineospora xionganensis</name>
    <dbReference type="NCBI Taxonomy" id="2684470"/>
    <lineage>
        <taxon>Bacteria</taxon>
        <taxon>Bacillati</taxon>
        <taxon>Actinomycetota</taxon>
        <taxon>Actinomycetes</taxon>
        <taxon>Pseudonocardiales</taxon>
        <taxon>Pseudonocardiaceae</taxon>
        <taxon>Actinokineospora</taxon>
    </lineage>
</organism>
<proteinExistence type="predicted"/>
<sequence>MRLLRVVSGPVFLSVFVTGVVVAVLERSVAQVALGLAGAVAGHLIGLLSLQLGLLLGAIALRARVHRVVIGIGARLKDWTTPRRVVVLRAVPVFLSVSVGPGIAPARKRMWGAALCSMAAGVAAAVVVGFNALAAPSGFRLGLAVACVITVGHAFIPRKTATSTSTGWLVFKLPALTGVRAQQLDAAPLVGQTVDAAQEGKLDLAAELAARLRDEYPALRTATAARVLVLQAQGRYAEAMMVAMTIVEDRDQTPAEAAVAFAALGGLACATVEAGQLDAEIGLGTAAKAIENAVTLGYPEHKLNGTRALHELLSGNTSRAISLARLAAESGDDRLGRADDLATLARAHMTAGDNRSARTALAEAEKLVPWWPRVAVLRSRLDIA</sequence>
<gene>
    <name evidence="2" type="ORF">GPZ80_17380</name>
</gene>
<dbReference type="InterPro" id="IPR011990">
    <property type="entry name" value="TPR-like_helical_dom_sf"/>
</dbReference>
<feature type="transmembrane region" description="Helical" evidence="1">
    <location>
        <begin position="86"/>
        <end position="104"/>
    </location>
</feature>
<keyword evidence="1" id="KW-0812">Transmembrane</keyword>
<evidence type="ECO:0000313" key="3">
    <source>
        <dbReference type="Proteomes" id="UP000734823"/>
    </source>
</evidence>
<dbReference type="RefSeq" id="WP_187221418.1">
    <property type="nucleotide sequence ID" value="NZ_JABVED010000009.1"/>
</dbReference>
<evidence type="ECO:0008006" key="4">
    <source>
        <dbReference type="Google" id="ProtNLM"/>
    </source>
</evidence>
<dbReference type="EMBL" id="JABVED010000009">
    <property type="protein sequence ID" value="MBC6448944.1"/>
    <property type="molecule type" value="Genomic_DNA"/>
</dbReference>
<dbReference type="Proteomes" id="UP000734823">
    <property type="component" value="Unassembled WGS sequence"/>
</dbReference>
<keyword evidence="3" id="KW-1185">Reference proteome</keyword>
<feature type="transmembrane region" description="Helical" evidence="1">
    <location>
        <begin position="6"/>
        <end position="25"/>
    </location>
</feature>
<keyword evidence="1" id="KW-0472">Membrane</keyword>
<reference evidence="2 3" key="1">
    <citation type="submission" date="2020-06" db="EMBL/GenBank/DDBJ databases">
        <title>Actinokineospora xiongansis sp. nov., isolated from soil of Baiyangdian.</title>
        <authorList>
            <person name="Zhang X."/>
        </authorList>
    </citation>
    <scope>NUCLEOTIDE SEQUENCE [LARGE SCALE GENOMIC DNA]</scope>
    <source>
        <strain evidence="2 3">HBU206404</strain>
    </source>
</reference>
<evidence type="ECO:0000256" key="1">
    <source>
        <dbReference type="SAM" id="Phobius"/>
    </source>
</evidence>
<accession>A0ABR7L8H1</accession>
<name>A0ABR7L8H1_9PSEU</name>
<dbReference type="Gene3D" id="1.25.40.10">
    <property type="entry name" value="Tetratricopeptide repeat domain"/>
    <property type="match status" value="1"/>
</dbReference>
<feature type="transmembrane region" description="Helical" evidence="1">
    <location>
        <begin position="139"/>
        <end position="156"/>
    </location>
</feature>
<feature type="transmembrane region" description="Helical" evidence="1">
    <location>
        <begin position="111"/>
        <end position="133"/>
    </location>
</feature>
<feature type="transmembrane region" description="Helical" evidence="1">
    <location>
        <begin position="32"/>
        <end position="61"/>
    </location>
</feature>
<keyword evidence="1" id="KW-1133">Transmembrane helix</keyword>
<evidence type="ECO:0000313" key="2">
    <source>
        <dbReference type="EMBL" id="MBC6448944.1"/>
    </source>
</evidence>
<comment type="caution">
    <text evidence="2">The sequence shown here is derived from an EMBL/GenBank/DDBJ whole genome shotgun (WGS) entry which is preliminary data.</text>
</comment>